<dbReference type="RefSeq" id="WP_092544953.1">
    <property type="nucleotide sequence ID" value="NZ_BOMJ01000001.1"/>
</dbReference>
<protein>
    <submittedName>
        <fullName evidence="8">Cytochrome P450</fullName>
    </submittedName>
</protein>
<keyword evidence="6 7" id="KW-0503">Monooxygenase</keyword>
<accession>A0A1H1YH73</accession>
<proteinExistence type="inferred from homology"/>
<dbReference type="InterPro" id="IPR036396">
    <property type="entry name" value="Cyt_P450_sf"/>
</dbReference>
<keyword evidence="9" id="KW-1185">Reference proteome</keyword>
<organism evidence="8 9">
    <name type="scientific">Actinoplanes derwentensis</name>
    <dbReference type="NCBI Taxonomy" id="113562"/>
    <lineage>
        <taxon>Bacteria</taxon>
        <taxon>Bacillati</taxon>
        <taxon>Actinomycetota</taxon>
        <taxon>Actinomycetes</taxon>
        <taxon>Micromonosporales</taxon>
        <taxon>Micromonosporaceae</taxon>
        <taxon>Actinoplanes</taxon>
    </lineage>
</organism>
<evidence type="ECO:0000256" key="7">
    <source>
        <dbReference type="RuleBase" id="RU000461"/>
    </source>
</evidence>
<keyword evidence="5 7" id="KW-0408">Iron</keyword>
<dbReference type="InterPro" id="IPR001128">
    <property type="entry name" value="Cyt_P450"/>
</dbReference>
<comment type="similarity">
    <text evidence="1 7">Belongs to the cytochrome P450 family.</text>
</comment>
<keyword evidence="2 7" id="KW-0349">Heme</keyword>
<evidence type="ECO:0000256" key="6">
    <source>
        <dbReference type="ARBA" id="ARBA00023033"/>
    </source>
</evidence>
<dbReference type="PRINTS" id="PR00385">
    <property type="entry name" value="P450"/>
</dbReference>
<evidence type="ECO:0000256" key="3">
    <source>
        <dbReference type="ARBA" id="ARBA00022723"/>
    </source>
</evidence>
<dbReference type="InterPro" id="IPR002397">
    <property type="entry name" value="Cyt_P450_B"/>
</dbReference>
<dbReference type="PRINTS" id="PR00359">
    <property type="entry name" value="BP450"/>
</dbReference>
<dbReference type="OrthoDB" id="4156795at2"/>
<dbReference type="PANTHER" id="PTHR46696:SF1">
    <property type="entry name" value="CYTOCHROME P450 YJIB-RELATED"/>
    <property type="match status" value="1"/>
</dbReference>
<evidence type="ECO:0000313" key="9">
    <source>
        <dbReference type="Proteomes" id="UP000198688"/>
    </source>
</evidence>
<keyword evidence="4 7" id="KW-0560">Oxidoreductase</keyword>
<evidence type="ECO:0000256" key="4">
    <source>
        <dbReference type="ARBA" id="ARBA00023002"/>
    </source>
</evidence>
<dbReference type="Pfam" id="PF00067">
    <property type="entry name" value="p450"/>
    <property type="match status" value="1"/>
</dbReference>
<dbReference type="PANTHER" id="PTHR46696">
    <property type="entry name" value="P450, PUTATIVE (EUROFUNG)-RELATED"/>
    <property type="match status" value="1"/>
</dbReference>
<dbReference type="CDD" id="cd20625">
    <property type="entry name" value="CYP164-like"/>
    <property type="match status" value="1"/>
</dbReference>
<dbReference type="GO" id="GO:0020037">
    <property type="term" value="F:heme binding"/>
    <property type="evidence" value="ECO:0007669"/>
    <property type="project" value="InterPro"/>
</dbReference>
<dbReference type="Proteomes" id="UP000198688">
    <property type="component" value="Chromosome I"/>
</dbReference>
<dbReference type="SUPFAM" id="SSF48264">
    <property type="entry name" value="Cytochrome P450"/>
    <property type="match status" value="1"/>
</dbReference>
<dbReference type="Gene3D" id="1.10.630.10">
    <property type="entry name" value="Cytochrome P450"/>
    <property type="match status" value="1"/>
</dbReference>
<gene>
    <name evidence="8" type="ORF">SAMN04489716_2852</name>
</gene>
<dbReference type="InterPro" id="IPR017972">
    <property type="entry name" value="Cyt_P450_CS"/>
</dbReference>
<evidence type="ECO:0000313" key="8">
    <source>
        <dbReference type="EMBL" id="SDT20777.1"/>
    </source>
</evidence>
<evidence type="ECO:0000256" key="5">
    <source>
        <dbReference type="ARBA" id="ARBA00023004"/>
    </source>
</evidence>
<dbReference type="GO" id="GO:0017000">
    <property type="term" value="P:antibiotic biosynthetic process"/>
    <property type="evidence" value="ECO:0007669"/>
    <property type="project" value="UniProtKB-ARBA"/>
</dbReference>
<dbReference type="EMBL" id="LT629758">
    <property type="protein sequence ID" value="SDT20777.1"/>
    <property type="molecule type" value="Genomic_DNA"/>
</dbReference>
<evidence type="ECO:0000256" key="1">
    <source>
        <dbReference type="ARBA" id="ARBA00010617"/>
    </source>
</evidence>
<dbReference type="AlphaFoldDB" id="A0A1H1YH73"/>
<dbReference type="FunFam" id="1.10.630.10:FF:000018">
    <property type="entry name" value="Cytochrome P450 monooxygenase"/>
    <property type="match status" value="1"/>
</dbReference>
<sequence length="395" mass="43498">MDFETALTSLFSAEGRRDPYPAYDVLRSTAPAFPALDGRWFVTTHALTSRLLRDPGLRVSDAADYDTFWPDWRDNRGVASIVESMLMTNPPDHTRIRRAAAATFTARRVAGLRDVITEQATELIEQMPERADFVTTFAYPLPIAVICALLGVPDADRTWFRRHAADLTVVLEPISTEEEMERADLAGRELEDYFTGLIAERQKSPREDLTSDLASADSGLTGAELLANLVLLLVAGFETTTNLLGTGTKLLLDHPAHADRLRADPEQAVAFVEETLRYDSPVQMATRTTGQVLDLGDGLELPTGTDLMLLLGSANRDPDRYPDPHRFDPDRPNIQPVSFGGGAHYCLGAPLARLEAQVAFPLLLTMLPHLAPAGEPVLRDRLVLRGYAELPVTWG</sequence>
<dbReference type="GO" id="GO:0005506">
    <property type="term" value="F:iron ion binding"/>
    <property type="evidence" value="ECO:0007669"/>
    <property type="project" value="InterPro"/>
</dbReference>
<dbReference type="PROSITE" id="PS00086">
    <property type="entry name" value="CYTOCHROME_P450"/>
    <property type="match status" value="1"/>
</dbReference>
<evidence type="ECO:0000256" key="2">
    <source>
        <dbReference type="ARBA" id="ARBA00022617"/>
    </source>
</evidence>
<dbReference type="GO" id="GO:0016705">
    <property type="term" value="F:oxidoreductase activity, acting on paired donors, with incorporation or reduction of molecular oxygen"/>
    <property type="evidence" value="ECO:0007669"/>
    <property type="project" value="InterPro"/>
</dbReference>
<name>A0A1H1YH73_9ACTN</name>
<dbReference type="STRING" id="113562.SAMN04489716_2852"/>
<reference evidence="8 9" key="1">
    <citation type="submission" date="2016-10" db="EMBL/GenBank/DDBJ databases">
        <authorList>
            <person name="de Groot N.N."/>
        </authorList>
    </citation>
    <scope>NUCLEOTIDE SEQUENCE [LARGE SCALE GENOMIC DNA]</scope>
    <source>
        <strain evidence="8 9">DSM 43941</strain>
    </source>
</reference>
<keyword evidence="3 7" id="KW-0479">Metal-binding</keyword>
<dbReference type="GO" id="GO:0004497">
    <property type="term" value="F:monooxygenase activity"/>
    <property type="evidence" value="ECO:0007669"/>
    <property type="project" value="UniProtKB-KW"/>
</dbReference>